<name>A0A381U4Z6_9ZZZZ</name>
<protein>
    <submittedName>
        <fullName evidence="1">Uncharacterized protein</fullName>
    </submittedName>
</protein>
<sequence length="124" mass="14127">MGMITVNCHDVEPILHELMIYVADQVAAVPFIKFHKFILTPIMDDESVNSDDVISSIKEFLDSIGEKHNYGVILNGDTITIKSIHGKQIEREKQPQSQLFSCAHCGHVTQYEVEHNNHVKIHYL</sequence>
<organism evidence="1">
    <name type="scientific">marine metagenome</name>
    <dbReference type="NCBI Taxonomy" id="408172"/>
    <lineage>
        <taxon>unclassified sequences</taxon>
        <taxon>metagenomes</taxon>
        <taxon>ecological metagenomes</taxon>
    </lineage>
</organism>
<dbReference type="AlphaFoldDB" id="A0A381U4Z6"/>
<gene>
    <name evidence="1" type="ORF">METZ01_LOCUS76043</name>
</gene>
<dbReference type="EMBL" id="UINC01005728">
    <property type="protein sequence ID" value="SVA23189.1"/>
    <property type="molecule type" value="Genomic_DNA"/>
</dbReference>
<evidence type="ECO:0000313" key="1">
    <source>
        <dbReference type="EMBL" id="SVA23189.1"/>
    </source>
</evidence>
<reference evidence="1" key="1">
    <citation type="submission" date="2018-05" db="EMBL/GenBank/DDBJ databases">
        <authorList>
            <person name="Lanie J.A."/>
            <person name="Ng W.-L."/>
            <person name="Kazmierczak K.M."/>
            <person name="Andrzejewski T.M."/>
            <person name="Davidsen T.M."/>
            <person name="Wayne K.J."/>
            <person name="Tettelin H."/>
            <person name="Glass J.I."/>
            <person name="Rusch D."/>
            <person name="Podicherti R."/>
            <person name="Tsui H.-C.T."/>
            <person name="Winkler M.E."/>
        </authorList>
    </citation>
    <scope>NUCLEOTIDE SEQUENCE</scope>
</reference>
<accession>A0A381U4Z6</accession>
<proteinExistence type="predicted"/>